<dbReference type="Gene3D" id="1.20.120.20">
    <property type="entry name" value="Apolipoprotein"/>
    <property type="match status" value="1"/>
</dbReference>
<gene>
    <name evidence="2" type="ORF">HMP0721_2002</name>
</gene>
<evidence type="ECO:0000313" key="2">
    <source>
        <dbReference type="EMBL" id="EFV00837.1"/>
    </source>
</evidence>
<dbReference type="EMBL" id="AEQN01000026">
    <property type="protein sequence ID" value="EFV00837.1"/>
    <property type="molecule type" value="Genomic_DNA"/>
</dbReference>
<name>E6MJ17_9FIRM</name>
<dbReference type="SUPFAM" id="SSF58113">
    <property type="entry name" value="Apolipoprotein A-I"/>
    <property type="match status" value="1"/>
</dbReference>
<dbReference type="HOGENOM" id="CLU_105320_2_2_9"/>
<organism evidence="2 3">
    <name type="scientific">Pseudoramibacter alactolyticus ATCC 23263</name>
    <dbReference type="NCBI Taxonomy" id="887929"/>
    <lineage>
        <taxon>Bacteria</taxon>
        <taxon>Bacillati</taxon>
        <taxon>Bacillota</taxon>
        <taxon>Clostridia</taxon>
        <taxon>Eubacteriales</taxon>
        <taxon>Eubacteriaceae</taxon>
        <taxon>Pseudoramibacter</taxon>
    </lineage>
</organism>
<evidence type="ECO:0008006" key="4">
    <source>
        <dbReference type="Google" id="ProtNLM"/>
    </source>
</evidence>
<dbReference type="STRING" id="887929.HMP0721_2002"/>
<dbReference type="PANTHER" id="PTHR35792:SF1">
    <property type="entry name" value="SLL0268 PROTEIN"/>
    <property type="match status" value="1"/>
</dbReference>
<protein>
    <recommendedName>
        <fullName evidence="4">Gas vesicle protein</fullName>
    </recommendedName>
</protein>
<sequence>MANKEGYFIGGLFAGAMIGAAAALLLAPASGEETRNSLREHIRGTFGDMHDQALEYTESLKGQIQDAADTLTDRVNQYKAQIEDKIEEIQDDVSASIDELNDELEAIKAEDEEMPETEAEDDGEPA</sequence>
<comment type="caution">
    <text evidence="2">The sequence shown here is derived from an EMBL/GenBank/DDBJ whole genome shotgun (WGS) entry which is preliminary data.</text>
</comment>
<dbReference type="Proteomes" id="UP000004754">
    <property type="component" value="Unassembled WGS sequence"/>
</dbReference>
<dbReference type="OrthoDB" id="1778941at2"/>
<dbReference type="InterPro" id="IPR052928">
    <property type="entry name" value="Desiccation-related_membrane"/>
</dbReference>
<evidence type="ECO:0000256" key="1">
    <source>
        <dbReference type="SAM" id="MobiDB-lite"/>
    </source>
</evidence>
<reference evidence="2 3" key="1">
    <citation type="submission" date="2010-12" db="EMBL/GenBank/DDBJ databases">
        <authorList>
            <person name="Muzny D."/>
            <person name="Qin X."/>
            <person name="Deng J."/>
            <person name="Jiang H."/>
            <person name="Liu Y."/>
            <person name="Qu J."/>
            <person name="Song X.-Z."/>
            <person name="Zhang L."/>
            <person name="Thornton R."/>
            <person name="Coyle M."/>
            <person name="Francisco L."/>
            <person name="Jackson L."/>
            <person name="Javaid M."/>
            <person name="Korchina V."/>
            <person name="Kovar C."/>
            <person name="Mata R."/>
            <person name="Mathew T."/>
            <person name="Ngo R."/>
            <person name="Nguyen L."/>
            <person name="Nguyen N."/>
            <person name="Okwuonu G."/>
            <person name="Ongeri F."/>
            <person name="Pham C."/>
            <person name="Simmons D."/>
            <person name="Wilczek-Boney K."/>
            <person name="Hale W."/>
            <person name="Jakkamsetti A."/>
            <person name="Pham P."/>
            <person name="Ruth R."/>
            <person name="San Lucas F."/>
            <person name="Warren J."/>
            <person name="Zhang J."/>
            <person name="Zhao Z."/>
            <person name="Zhou C."/>
            <person name="Zhu D."/>
            <person name="Lee S."/>
            <person name="Bess C."/>
            <person name="Blankenburg K."/>
            <person name="Forbes L."/>
            <person name="Fu Q."/>
            <person name="Gubbala S."/>
            <person name="Hirani K."/>
            <person name="Jayaseelan J.C."/>
            <person name="Lara F."/>
            <person name="Munidasa M."/>
            <person name="Palculict T."/>
            <person name="Patil S."/>
            <person name="Pu L.-L."/>
            <person name="Saada N."/>
            <person name="Tang L."/>
            <person name="Weissenberger G."/>
            <person name="Zhu Y."/>
            <person name="Hemphill L."/>
            <person name="Shang Y."/>
            <person name="Youmans B."/>
            <person name="Ayvaz T."/>
            <person name="Ross M."/>
            <person name="Santibanez J."/>
            <person name="Aqrawi P."/>
            <person name="Gross S."/>
            <person name="Joshi V."/>
            <person name="Fowler G."/>
            <person name="Nazareth L."/>
            <person name="Reid J."/>
            <person name="Worley K."/>
            <person name="Petrosino J."/>
            <person name="Highlander S."/>
            <person name="Gibbs R."/>
        </authorList>
    </citation>
    <scope>NUCLEOTIDE SEQUENCE [LARGE SCALE GENOMIC DNA]</scope>
    <source>
        <strain evidence="2 3">ATCC 23263</strain>
    </source>
</reference>
<dbReference type="PANTHER" id="PTHR35792">
    <property type="entry name" value="GENERAL STRESS PROTEIN"/>
    <property type="match status" value="1"/>
</dbReference>
<keyword evidence="3" id="KW-1185">Reference proteome</keyword>
<feature type="region of interest" description="Disordered" evidence="1">
    <location>
        <begin position="107"/>
        <end position="126"/>
    </location>
</feature>
<accession>E6MJ17</accession>
<dbReference type="Pfam" id="PF12732">
    <property type="entry name" value="YtxH"/>
    <property type="match status" value="1"/>
</dbReference>
<dbReference type="eggNOG" id="COG4980">
    <property type="taxonomic scope" value="Bacteria"/>
</dbReference>
<dbReference type="AlphaFoldDB" id="E6MJ17"/>
<dbReference type="RefSeq" id="WP_006599424.1">
    <property type="nucleotide sequence ID" value="NZ_GL622359.1"/>
</dbReference>
<proteinExistence type="predicted"/>
<evidence type="ECO:0000313" key="3">
    <source>
        <dbReference type="Proteomes" id="UP000004754"/>
    </source>
</evidence>
<dbReference type="InterPro" id="IPR024623">
    <property type="entry name" value="YtxH"/>
</dbReference>